<sequence>MFLLSKIKRKEKKGQKEGKRRKKIFILLFSSSLPSTAKVFSILFHHFLHHFLTNFQRNFKGKKTEKGEEEVQEKTGQLVFTRFQEVSGFSCFAKSTGVEQLKEVVCAIIEVVLFRGLSDFIHRESDLHVLRPVGFSVFEIVLYNRTWVVFPHSHILSNFQKRELYSPKLDYGLANKVCKQRPEHDLDKSYVNQMDYRNKCSSRDLEVLEYNERVQEISNESLLLGEKILDSKIVRKVFQSLPRKFDMKVTVIEEAHNIRTLKLDELFGSLLTLEMGIFDRENKKGKGITFKSIYEEETTVNQSDNKANMDESIALLTKQFSKTSNPIGIRSHKRERSHRISPSCLCQKSGDLEGHPCGESLTWRLVQSKLQQNHAFQVTRS</sequence>
<name>A0A9I9EK25_CUCME</name>
<evidence type="ECO:0000313" key="1">
    <source>
        <dbReference type="EnsemblPlants" id="MELO3C034502.2.1"/>
    </source>
</evidence>
<dbReference type="Gramene" id="MELO3C034502.2.1">
    <property type="protein sequence ID" value="MELO3C034502.2.1"/>
    <property type="gene ID" value="MELO3C034502.2"/>
</dbReference>
<accession>A0A9I9EK25</accession>
<dbReference type="AlphaFoldDB" id="A0A9I9EK25"/>
<proteinExistence type="predicted"/>
<evidence type="ECO:0008006" key="2">
    <source>
        <dbReference type="Google" id="ProtNLM"/>
    </source>
</evidence>
<dbReference type="EnsemblPlants" id="MELO3C034502.2.1">
    <property type="protein sequence ID" value="MELO3C034502.2.1"/>
    <property type="gene ID" value="MELO3C034502.2"/>
</dbReference>
<organism evidence="1">
    <name type="scientific">Cucumis melo</name>
    <name type="common">Muskmelon</name>
    <dbReference type="NCBI Taxonomy" id="3656"/>
    <lineage>
        <taxon>Eukaryota</taxon>
        <taxon>Viridiplantae</taxon>
        <taxon>Streptophyta</taxon>
        <taxon>Embryophyta</taxon>
        <taxon>Tracheophyta</taxon>
        <taxon>Spermatophyta</taxon>
        <taxon>Magnoliopsida</taxon>
        <taxon>eudicotyledons</taxon>
        <taxon>Gunneridae</taxon>
        <taxon>Pentapetalae</taxon>
        <taxon>rosids</taxon>
        <taxon>fabids</taxon>
        <taxon>Cucurbitales</taxon>
        <taxon>Cucurbitaceae</taxon>
        <taxon>Benincaseae</taxon>
        <taxon>Cucumis</taxon>
    </lineage>
</organism>
<protein>
    <recommendedName>
        <fullName evidence="2">Gag-pol polyprotein</fullName>
    </recommendedName>
</protein>
<reference evidence="1" key="1">
    <citation type="submission" date="2023-03" db="UniProtKB">
        <authorList>
            <consortium name="EnsemblPlants"/>
        </authorList>
    </citation>
    <scope>IDENTIFICATION</scope>
</reference>